<feature type="compositionally biased region" description="Low complexity" evidence="1">
    <location>
        <begin position="843"/>
        <end position="853"/>
    </location>
</feature>
<evidence type="ECO:0000313" key="4">
    <source>
        <dbReference type="Proteomes" id="UP001158986"/>
    </source>
</evidence>
<feature type="compositionally biased region" description="Polar residues" evidence="1">
    <location>
        <begin position="245"/>
        <end position="268"/>
    </location>
</feature>
<comment type="caution">
    <text evidence="3">The sequence shown here is derived from an EMBL/GenBank/DDBJ whole genome shotgun (WGS) entry which is preliminary data.</text>
</comment>
<organism evidence="3 4">
    <name type="scientific">Peronospora belbahrii</name>
    <dbReference type="NCBI Taxonomy" id="622444"/>
    <lineage>
        <taxon>Eukaryota</taxon>
        <taxon>Sar</taxon>
        <taxon>Stramenopiles</taxon>
        <taxon>Oomycota</taxon>
        <taxon>Peronosporomycetes</taxon>
        <taxon>Peronosporales</taxon>
        <taxon>Peronosporaceae</taxon>
        <taxon>Peronospora</taxon>
    </lineage>
</organism>
<evidence type="ECO:0008006" key="5">
    <source>
        <dbReference type="Google" id="ProtNLM"/>
    </source>
</evidence>
<evidence type="ECO:0000256" key="1">
    <source>
        <dbReference type="SAM" id="MobiDB-lite"/>
    </source>
</evidence>
<feature type="region of interest" description="Disordered" evidence="1">
    <location>
        <begin position="676"/>
        <end position="751"/>
    </location>
</feature>
<feature type="compositionally biased region" description="Low complexity" evidence="1">
    <location>
        <begin position="472"/>
        <end position="490"/>
    </location>
</feature>
<feature type="compositionally biased region" description="Basic and acidic residues" evidence="1">
    <location>
        <begin position="720"/>
        <end position="733"/>
    </location>
</feature>
<feature type="region of interest" description="Disordered" evidence="1">
    <location>
        <begin position="163"/>
        <end position="490"/>
    </location>
</feature>
<reference evidence="3 4" key="1">
    <citation type="submission" date="2021-11" db="EMBL/GenBank/DDBJ databases">
        <authorList>
            <person name="Islam A."/>
            <person name="Islam S."/>
            <person name="Flora M.S."/>
            <person name="Rahman M."/>
            <person name="Ziaur R.M."/>
            <person name="Epstein J.H."/>
            <person name="Hassan M."/>
            <person name="Klassen M."/>
            <person name="Woodard K."/>
            <person name="Webb A."/>
            <person name="Webby R.J."/>
            <person name="El Zowalaty M.E."/>
        </authorList>
    </citation>
    <scope>NUCLEOTIDE SEQUENCE [LARGE SCALE GENOMIC DNA]</scope>
    <source>
        <strain evidence="3">Pbs1</strain>
    </source>
</reference>
<feature type="compositionally biased region" description="Acidic residues" evidence="1">
    <location>
        <begin position="691"/>
        <end position="702"/>
    </location>
</feature>
<feature type="region of interest" description="Disordered" evidence="1">
    <location>
        <begin position="570"/>
        <end position="589"/>
    </location>
</feature>
<sequence>MANPYFPLSIVGGQQFNILRTIYYLWLARDVTRPLEKSARQQLVPPIILDDHYVRLQNVHGIDYRLSSTADSPLCKRPVSHRLTQVHSRLNCCQPSIQKPSLDVQSVRLLRYRHEAGLLGLARMRTMQVHRRWLMQSLVTIAIMFALSNAQVYTMRSDLDETSISNSHTDSDRVPLTPTPTGKTTHRMWIPITNPPAKSLKSDAIPSKEKVTSATKPPRTRRDQVNVKTTQPPATKAPKAMGRTPTATNDSSSANLENTADLESNSKPGTVAPSPDLEASNTTKSKKYPKETAPPDDSDSKAKSITFTKSPLLALEAPVPYAVPTADDSKSEKPGSRSSFNLISNELESPSSTTKLKTPDLKTKKEVPKTPDLKTKKEVTKTTSESDSASSSTPSSKSSNSSKPGSSSESSNSSEPGSSSESSESSNSSEPGSSSESSKSSKTDSSSESSTLNKQGAASDIDDTKNPPATPPTASTSTAESISEASSGASVMADSASVEAPGMANTHMLGLMMGGAVALVMLIAVFVYIKMHKNNDDIDDMDPVLQTARLDGVKSTAQSSTMAANFHKNDNMSPTEHDNDNFYPNNQNHNHQYDQDAYGRYHSQGNSVNYNDSNLDMLTPSSQIALAHSEVSLPPMAQTGYSNGSSQYSSSMTHSNFYGDSAYSNDFSSGSQVVKNYPGMRKGNRENDISGSEDESDFEGDATQDMSHATNKWKSAGRNRRGEKASGMDRSFEDTQFGSANSRSTSASDYTGKNRFKESEYTEYRMSTDYENSHVGGGKDYDNSFASSKSGYDNSFAASKSGYDKSFAASDSGYDQSFAASDSGYDQSFAASKSGYDSRHASGKSFESSGFSEYDQHGNGDSSSFYQSKKLRFTDASYK</sequence>
<protein>
    <recommendedName>
        <fullName evidence="5">Mid2 domain-containing protein</fullName>
    </recommendedName>
</protein>
<evidence type="ECO:0000256" key="2">
    <source>
        <dbReference type="SAM" id="Phobius"/>
    </source>
</evidence>
<feature type="compositionally biased region" description="Basic and acidic residues" evidence="1">
    <location>
        <begin position="570"/>
        <end position="580"/>
    </location>
</feature>
<name>A0ABN8D5C6_9STRA</name>
<keyword evidence="2" id="KW-1133">Transmembrane helix</keyword>
<feature type="compositionally biased region" description="Basic and acidic residues" evidence="1">
    <location>
        <begin position="357"/>
        <end position="380"/>
    </location>
</feature>
<keyword evidence="2" id="KW-0812">Transmembrane</keyword>
<feature type="compositionally biased region" description="Polar residues" evidence="1">
    <location>
        <begin position="704"/>
        <end position="713"/>
    </location>
</feature>
<dbReference type="EMBL" id="CAKLCB010000329">
    <property type="protein sequence ID" value="CAH0520124.1"/>
    <property type="molecule type" value="Genomic_DNA"/>
</dbReference>
<feature type="compositionally biased region" description="Polar residues" evidence="1">
    <location>
        <begin position="336"/>
        <end position="352"/>
    </location>
</feature>
<proteinExistence type="predicted"/>
<gene>
    <name evidence="3" type="ORF">PBS001_LOCUS6625</name>
</gene>
<feature type="region of interest" description="Disordered" evidence="1">
    <location>
        <begin position="831"/>
        <end position="865"/>
    </location>
</feature>
<accession>A0ABN8D5C6</accession>
<evidence type="ECO:0000313" key="3">
    <source>
        <dbReference type="EMBL" id="CAH0520124.1"/>
    </source>
</evidence>
<feature type="transmembrane region" description="Helical" evidence="2">
    <location>
        <begin position="133"/>
        <end position="153"/>
    </location>
</feature>
<keyword evidence="2" id="KW-0472">Membrane</keyword>
<feature type="transmembrane region" description="Helical" evidence="2">
    <location>
        <begin position="508"/>
        <end position="529"/>
    </location>
</feature>
<feature type="compositionally biased region" description="Low complexity" evidence="1">
    <location>
        <begin position="381"/>
        <end position="450"/>
    </location>
</feature>
<keyword evidence="4" id="KW-1185">Reference proteome</keyword>
<dbReference type="Proteomes" id="UP001158986">
    <property type="component" value="Unassembled WGS sequence"/>
</dbReference>
<feature type="compositionally biased region" description="Polar residues" evidence="1">
    <location>
        <begin position="734"/>
        <end position="751"/>
    </location>
</feature>